<dbReference type="Proteomes" id="UP001295684">
    <property type="component" value="Unassembled WGS sequence"/>
</dbReference>
<protein>
    <submittedName>
        <fullName evidence="2">Uncharacterized protein</fullName>
    </submittedName>
</protein>
<feature type="signal peptide" evidence="1">
    <location>
        <begin position="1"/>
        <end position="17"/>
    </location>
</feature>
<feature type="chain" id="PRO_5042207191" evidence="1">
    <location>
        <begin position="18"/>
        <end position="412"/>
    </location>
</feature>
<comment type="caution">
    <text evidence="2">The sequence shown here is derived from an EMBL/GenBank/DDBJ whole genome shotgun (WGS) entry which is preliminary data.</text>
</comment>
<keyword evidence="1" id="KW-0732">Signal</keyword>
<evidence type="ECO:0000256" key="1">
    <source>
        <dbReference type="SAM" id="SignalP"/>
    </source>
</evidence>
<name>A0AAD1UJ66_EUPCR</name>
<evidence type="ECO:0000313" key="3">
    <source>
        <dbReference type="Proteomes" id="UP001295684"/>
    </source>
</evidence>
<reference evidence="2" key="1">
    <citation type="submission" date="2023-07" db="EMBL/GenBank/DDBJ databases">
        <authorList>
            <consortium name="AG Swart"/>
            <person name="Singh M."/>
            <person name="Singh A."/>
            <person name="Seah K."/>
            <person name="Emmerich C."/>
        </authorList>
    </citation>
    <scope>NUCLEOTIDE SEQUENCE</scope>
    <source>
        <strain evidence="2">DP1</strain>
    </source>
</reference>
<dbReference type="EMBL" id="CAMPGE010009036">
    <property type="protein sequence ID" value="CAI2367910.1"/>
    <property type="molecule type" value="Genomic_DNA"/>
</dbReference>
<evidence type="ECO:0000313" key="2">
    <source>
        <dbReference type="EMBL" id="CAI2367910.1"/>
    </source>
</evidence>
<keyword evidence="3" id="KW-1185">Reference proteome</keyword>
<sequence>MVFKLAVIATLLVLVSTRDVCKVYTCSKVEDGKNIEYCATRDHDDFDIWNVQPCAGENRFCKTFAGKTPDALQYPAYCEEIKPEGFFPWWIIFGKGGNGVDGDYCETNKDCHHSYYTKGSCIDNMCHASTREGSKCKKSIDCPMDHFCNSKNRCTKALEPGQNCKREYECGRAHSCLKLVEHGDENICIPNNYLEDGVLFAFADTGFFNEENDPSHLMKEEDTSFLDGGKITPTLSLYCESVNHVQLGKNLFQCRKADKNMKTHLSRKLPAKNCLIATYSDVNPKNFDVKTNYTEESLCGFNKDSRAWCPLKLGDKLAQKYYRNWSEKMKSLKCSKFSKNDPESGSVCYEYHKAIEEKDEDLFSYNKLQATVISEGSAQVWANTANNNRCVAETLTFDFWNGHYGSFDDSFH</sequence>
<dbReference type="AlphaFoldDB" id="A0AAD1UJ66"/>
<proteinExistence type="predicted"/>
<gene>
    <name evidence="2" type="ORF">ECRASSUSDP1_LOCUS9199</name>
</gene>
<accession>A0AAD1UJ66</accession>
<organism evidence="2 3">
    <name type="scientific">Euplotes crassus</name>
    <dbReference type="NCBI Taxonomy" id="5936"/>
    <lineage>
        <taxon>Eukaryota</taxon>
        <taxon>Sar</taxon>
        <taxon>Alveolata</taxon>
        <taxon>Ciliophora</taxon>
        <taxon>Intramacronucleata</taxon>
        <taxon>Spirotrichea</taxon>
        <taxon>Hypotrichia</taxon>
        <taxon>Euplotida</taxon>
        <taxon>Euplotidae</taxon>
        <taxon>Moneuplotes</taxon>
    </lineage>
</organism>